<gene>
    <name evidence="2" type="ORF">GCM10009765_36210</name>
</gene>
<proteinExistence type="predicted"/>
<keyword evidence="3" id="KW-1185">Reference proteome</keyword>
<comment type="caution">
    <text evidence="2">The sequence shown here is derived from an EMBL/GenBank/DDBJ whole genome shotgun (WGS) entry which is preliminary data.</text>
</comment>
<protein>
    <recommendedName>
        <fullName evidence="1">AB hydrolase-1 domain-containing protein</fullName>
    </recommendedName>
</protein>
<feature type="domain" description="AB hydrolase-1" evidence="1">
    <location>
        <begin position="22"/>
        <end position="249"/>
    </location>
</feature>
<dbReference type="InterPro" id="IPR029058">
    <property type="entry name" value="AB_hydrolase_fold"/>
</dbReference>
<dbReference type="PANTHER" id="PTHR46438:SF11">
    <property type="entry name" value="LIPASE-RELATED"/>
    <property type="match status" value="1"/>
</dbReference>
<reference evidence="3" key="1">
    <citation type="journal article" date="2019" name="Int. J. Syst. Evol. Microbiol.">
        <title>The Global Catalogue of Microorganisms (GCM) 10K type strain sequencing project: providing services to taxonomists for standard genome sequencing and annotation.</title>
        <authorList>
            <consortium name="The Broad Institute Genomics Platform"/>
            <consortium name="The Broad Institute Genome Sequencing Center for Infectious Disease"/>
            <person name="Wu L."/>
            <person name="Ma J."/>
        </authorList>
    </citation>
    <scope>NUCLEOTIDE SEQUENCE [LARGE SCALE GENOMIC DNA]</scope>
    <source>
        <strain evidence="3">JCM 14718</strain>
    </source>
</reference>
<dbReference type="SUPFAM" id="SSF53474">
    <property type="entry name" value="alpha/beta-Hydrolases"/>
    <property type="match status" value="1"/>
</dbReference>
<dbReference type="InterPro" id="IPR000073">
    <property type="entry name" value="AB_hydrolase_1"/>
</dbReference>
<name>A0ABP4T9B3_9ACTN</name>
<evidence type="ECO:0000313" key="3">
    <source>
        <dbReference type="Proteomes" id="UP001500618"/>
    </source>
</evidence>
<sequence>MPYVSTTAGRVFYRERGAGPPIVLLHAALHDHTDFDLIAEPLSADHKVIAVDWPGHGESDPAPARLSARLFADVLAEVVRGLPPAVFIGNSVGGYAAAKLAIDRPDQVSGLVLVNAGGFIAQNIVTRACCRLLGVKAVNHLVMPRMVPSYMKVRTDFDRAIARRVVDKAKTAEGARIDAALWKSFATVDFDLRPAAARLTAPTLLVWGERDPVIPLSAGRTTHQSLAGSQLETLDTGHVVFASEPDRFLSLVRPFIETVSGKARA</sequence>
<dbReference type="PANTHER" id="PTHR46438">
    <property type="entry name" value="ALPHA/BETA-HYDROLASES SUPERFAMILY PROTEIN"/>
    <property type="match status" value="1"/>
</dbReference>
<dbReference type="PRINTS" id="PR00111">
    <property type="entry name" value="ABHYDROLASE"/>
</dbReference>
<dbReference type="RefSeq" id="WP_163567557.1">
    <property type="nucleotide sequence ID" value="NZ_BAAANY010000011.1"/>
</dbReference>
<dbReference type="Proteomes" id="UP001500618">
    <property type="component" value="Unassembled WGS sequence"/>
</dbReference>
<evidence type="ECO:0000313" key="2">
    <source>
        <dbReference type="EMBL" id="GAA1683724.1"/>
    </source>
</evidence>
<evidence type="ECO:0000259" key="1">
    <source>
        <dbReference type="Pfam" id="PF12697"/>
    </source>
</evidence>
<dbReference type="Gene3D" id="3.40.50.1820">
    <property type="entry name" value="alpha/beta hydrolase"/>
    <property type="match status" value="1"/>
</dbReference>
<organism evidence="2 3">
    <name type="scientific">Fodinicola feengrottensis</name>
    <dbReference type="NCBI Taxonomy" id="435914"/>
    <lineage>
        <taxon>Bacteria</taxon>
        <taxon>Bacillati</taxon>
        <taxon>Actinomycetota</taxon>
        <taxon>Actinomycetes</taxon>
        <taxon>Mycobacteriales</taxon>
        <taxon>Fodinicola</taxon>
    </lineage>
</organism>
<accession>A0ABP4T9B3</accession>
<dbReference type="Pfam" id="PF12697">
    <property type="entry name" value="Abhydrolase_6"/>
    <property type="match status" value="1"/>
</dbReference>
<dbReference type="EMBL" id="BAAANY010000011">
    <property type="protein sequence ID" value="GAA1683724.1"/>
    <property type="molecule type" value="Genomic_DNA"/>
</dbReference>